<name>A0A1H1Z775_9ACTN</name>
<evidence type="ECO:0000313" key="1">
    <source>
        <dbReference type="EMBL" id="SDT29066.1"/>
    </source>
</evidence>
<dbReference type="Proteomes" id="UP000198688">
    <property type="component" value="Chromosome I"/>
</dbReference>
<dbReference type="STRING" id="113562.SAMN04489716_3156"/>
<organism evidence="1 2">
    <name type="scientific">Actinoplanes derwentensis</name>
    <dbReference type="NCBI Taxonomy" id="113562"/>
    <lineage>
        <taxon>Bacteria</taxon>
        <taxon>Bacillati</taxon>
        <taxon>Actinomycetota</taxon>
        <taxon>Actinomycetes</taxon>
        <taxon>Micromonosporales</taxon>
        <taxon>Micromonosporaceae</taxon>
        <taxon>Actinoplanes</taxon>
    </lineage>
</organism>
<reference evidence="1 2" key="1">
    <citation type="submission" date="2016-10" db="EMBL/GenBank/DDBJ databases">
        <authorList>
            <person name="de Groot N.N."/>
        </authorList>
    </citation>
    <scope>NUCLEOTIDE SEQUENCE [LARGE SCALE GENOMIC DNA]</scope>
    <source>
        <strain evidence="1 2">DSM 43941</strain>
    </source>
</reference>
<evidence type="ECO:0000313" key="2">
    <source>
        <dbReference type="Proteomes" id="UP000198688"/>
    </source>
</evidence>
<accession>A0A1H1Z775</accession>
<keyword evidence="2" id="KW-1185">Reference proteome</keyword>
<proteinExistence type="predicted"/>
<gene>
    <name evidence="1" type="ORF">SAMN04489716_3156</name>
</gene>
<protein>
    <submittedName>
        <fullName evidence="1">Uncharacterized protein</fullName>
    </submittedName>
</protein>
<sequence>MTNSDKSVIRHTLSMPIDTFGVAPMPGVEDCVTTTAVTTRTTDDQHLRVGLRRYGAPMTVDTIAAALREQVMQRITYLPDRKLHALLYLTQGLAYASGDKPLFDADITATPIGVHVSSITPGAVPEPAPEALLAVSRYGQLSAMDLEALIRGQQPWQQTVTGQVIDPELIRHWFRAQEEIPEGTVSGYPRSVRAGLHTADSTSPATPDSPEEIAAFIADTKARM</sequence>
<dbReference type="EMBL" id="LT629758">
    <property type="protein sequence ID" value="SDT29066.1"/>
    <property type="molecule type" value="Genomic_DNA"/>
</dbReference>
<dbReference type="AlphaFoldDB" id="A0A1H1Z775"/>